<name>A0A6G4XA70_9ACTN</name>
<protein>
    <submittedName>
        <fullName evidence="2">Hydroxyisourate hydrolase</fullName>
    </submittedName>
</protein>
<dbReference type="InterPro" id="IPR036817">
    <property type="entry name" value="Transthyretin/HIU_hydrolase_sf"/>
</dbReference>
<keyword evidence="2" id="KW-0378">Hydrolase</keyword>
<organism evidence="2 3">
    <name type="scientific">Streptomyces mesophilus</name>
    <dbReference type="NCBI Taxonomy" id="1775132"/>
    <lineage>
        <taxon>Bacteria</taxon>
        <taxon>Bacillati</taxon>
        <taxon>Actinomycetota</taxon>
        <taxon>Actinomycetes</taxon>
        <taxon>Kitasatosporales</taxon>
        <taxon>Streptomycetaceae</taxon>
        <taxon>Streptomyces</taxon>
    </lineage>
</organism>
<feature type="domain" description="Transthyretin/hydroxyisourate hydrolase" evidence="1">
    <location>
        <begin position="4"/>
        <end position="101"/>
    </location>
</feature>
<keyword evidence="3" id="KW-1185">Reference proteome</keyword>
<evidence type="ECO:0000313" key="3">
    <source>
        <dbReference type="Proteomes" id="UP000481109"/>
    </source>
</evidence>
<sequence>MVNLTVETLESVHGRGAVGLHARLEALVDQEWVVLDARKTDESGRIDDWDDHGKSQGLYQIVFDVDRYFSGLGMTPTCPEVTTTFRISGEPARCRVTLNFSLHHHFAAFTIT</sequence>
<dbReference type="EMBL" id="JAAKZW010000003">
    <property type="protein sequence ID" value="NGO74439.1"/>
    <property type="molecule type" value="Genomic_DNA"/>
</dbReference>
<comment type="caution">
    <text evidence="2">The sequence shown here is derived from an EMBL/GenBank/DDBJ whole genome shotgun (WGS) entry which is preliminary data.</text>
</comment>
<dbReference type="GO" id="GO:0016787">
    <property type="term" value="F:hydrolase activity"/>
    <property type="evidence" value="ECO:0007669"/>
    <property type="project" value="UniProtKB-KW"/>
</dbReference>
<dbReference type="SUPFAM" id="SSF49472">
    <property type="entry name" value="Transthyretin (synonym: prealbumin)"/>
    <property type="match status" value="1"/>
</dbReference>
<dbReference type="RefSeq" id="WP_165329960.1">
    <property type="nucleotide sequence ID" value="NZ_JAAKZW010000003.1"/>
</dbReference>
<dbReference type="Pfam" id="PF00576">
    <property type="entry name" value="Transthyretin"/>
    <property type="match status" value="1"/>
</dbReference>
<reference evidence="2 3" key="1">
    <citation type="submission" date="2020-02" db="EMBL/GenBank/DDBJ databases">
        <title>Whole-genome analyses of novel actinobacteria.</title>
        <authorList>
            <person name="Sahin N."/>
            <person name="Tokatli A."/>
        </authorList>
    </citation>
    <scope>NUCLEOTIDE SEQUENCE [LARGE SCALE GENOMIC DNA]</scope>
    <source>
        <strain evidence="2 3">YC504</strain>
    </source>
</reference>
<dbReference type="InterPro" id="IPR023416">
    <property type="entry name" value="Transthyretin/HIU_hydrolase_d"/>
</dbReference>
<dbReference type="Gene3D" id="2.60.40.180">
    <property type="entry name" value="Transthyretin/hydroxyisourate hydrolase domain"/>
    <property type="match status" value="1"/>
</dbReference>
<gene>
    <name evidence="2" type="ORF">G6045_01890</name>
</gene>
<accession>A0A6G4XA70</accession>
<proteinExistence type="predicted"/>
<evidence type="ECO:0000313" key="2">
    <source>
        <dbReference type="EMBL" id="NGO74439.1"/>
    </source>
</evidence>
<dbReference type="AlphaFoldDB" id="A0A6G4XA70"/>
<dbReference type="Proteomes" id="UP000481109">
    <property type="component" value="Unassembled WGS sequence"/>
</dbReference>
<evidence type="ECO:0000259" key="1">
    <source>
        <dbReference type="Pfam" id="PF00576"/>
    </source>
</evidence>